<dbReference type="SMART" id="SM00179">
    <property type="entry name" value="EGF_CA"/>
    <property type="match status" value="1"/>
</dbReference>
<reference evidence="12 13" key="1">
    <citation type="submission" date="2022-05" db="EMBL/GenBank/DDBJ databases">
        <authorList>
            <consortium name="Genoscope - CEA"/>
            <person name="William W."/>
        </authorList>
    </citation>
    <scope>NUCLEOTIDE SEQUENCE [LARGE SCALE GENOMIC DNA]</scope>
</reference>
<keyword evidence="13" id="KW-1185">Reference proteome</keyword>
<dbReference type="Pfam" id="PF01410">
    <property type="entry name" value="COLFI"/>
    <property type="match status" value="1"/>
</dbReference>
<dbReference type="NCBIfam" id="NF040941">
    <property type="entry name" value="GGGWT_bact"/>
    <property type="match status" value="1"/>
</dbReference>
<dbReference type="SUPFAM" id="SSF57196">
    <property type="entry name" value="EGF/Laminin"/>
    <property type="match status" value="1"/>
</dbReference>
<feature type="non-terminal residue" evidence="12">
    <location>
        <position position="1"/>
    </location>
</feature>
<dbReference type="Pfam" id="PF00008">
    <property type="entry name" value="EGF"/>
    <property type="match status" value="1"/>
</dbReference>
<evidence type="ECO:0000256" key="1">
    <source>
        <dbReference type="ARBA" id="ARBA00004613"/>
    </source>
</evidence>
<evidence type="ECO:0000256" key="9">
    <source>
        <dbReference type="PROSITE-ProRule" id="PRU00076"/>
    </source>
</evidence>
<dbReference type="PROSITE" id="PS01186">
    <property type="entry name" value="EGF_2"/>
    <property type="match status" value="1"/>
</dbReference>
<keyword evidence="2" id="KW-0964">Secreted</keyword>
<dbReference type="GO" id="GO:0005581">
    <property type="term" value="C:collagen trimer"/>
    <property type="evidence" value="ECO:0007669"/>
    <property type="project" value="UniProtKB-KW"/>
</dbReference>
<dbReference type="PROSITE" id="PS51406">
    <property type="entry name" value="FIBRINOGEN_C_2"/>
    <property type="match status" value="1"/>
</dbReference>
<organism evidence="12 13">
    <name type="scientific">Pocillopora meandrina</name>
    <dbReference type="NCBI Taxonomy" id="46732"/>
    <lineage>
        <taxon>Eukaryota</taxon>
        <taxon>Metazoa</taxon>
        <taxon>Cnidaria</taxon>
        <taxon>Anthozoa</taxon>
        <taxon>Hexacorallia</taxon>
        <taxon>Scleractinia</taxon>
        <taxon>Astrocoeniina</taxon>
        <taxon>Pocilloporidae</taxon>
        <taxon>Pocillopora</taxon>
    </lineage>
</organism>
<evidence type="ECO:0000256" key="5">
    <source>
        <dbReference type="ARBA" id="ARBA00022737"/>
    </source>
</evidence>
<keyword evidence="7 9" id="KW-1015">Disulfide bond</keyword>
<dbReference type="GO" id="GO:0005509">
    <property type="term" value="F:calcium ion binding"/>
    <property type="evidence" value="ECO:0007669"/>
    <property type="project" value="InterPro"/>
</dbReference>
<feature type="disulfide bond" evidence="9">
    <location>
        <begin position="140"/>
        <end position="149"/>
    </location>
</feature>
<dbReference type="InterPro" id="IPR036056">
    <property type="entry name" value="Fibrinogen-like_C"/>
</dbReference>
<keyword evidence="8" id="KW-0325">Glycoprotein</keyword>
<evidence type="ECO:0000256" key="2">
    <source>
        <dbReference type="ARBA" id="ARBA00022525"/>
    </source>
</evidence>
<evidence type="ECO:0000313" key="12">
    <source>
        <dbReference type="EMBL" id="CAH3045912.1"/>
    </source>
</evidence>
<dbReference type="FunFam" id="2.10.25.10:FF:000100">
    <property type="entry name" value="neurogenic locus notch homolog protein 3"/>
    <property type="match status" value="1"/>
</dbReference>
<comment type="caution">
    <text evidence="12">The sequence shown here is derived from an EMBL/GenBank/DDBJ whole genome shotgun (WGS) entry which is preliminary data.</text>
</comment>
<evidence type="ECO:0000313" key="13">
    <source>
        <dbReference type="Proteomes" id="UP001159428"/>
    </source>
</evidence>
<comment type="subcellular location">
    <subcellularLocation>
        <location evidence="1">Secreted</location>
    </subcellularLocation>
</comment>
<keyword evidence="5" id="KW-0677">Repeat</keyword>
<evidence type="ECO:0000256" key="6">
    <source>
        <dbReference type="ARBA" id="ARBA00023119"/>
    </source>
</evidence>
<evidence type="ECO:0000256" key="8">
    <source>
        <dbReference type="ARBA" id="ARBA00023180"/>
    </source>
</evidence>
<dbReference type="Proteomes" id="UP001159428">
    <property type="component" value="Unassembled WGS sequence"/>
</dbReference>
<dbReference type="InterPro" id="IPR001881">
    <property type="entry name" value="EGF-like_Ca-bd_dom"/>
</dbReference>
<dbReference type="SMART" id="SM00181">
    <property type="entry name" value="EGF"/>
    <property type="match status" value="1"/>
</dbReference>
<gene>
    <name evidence="12" type="ORF">PMEA_00032995</name>
</gene>
<dbReference type="Gene3D" id="2.10.25.10">
    <property type="entry name" value="Laminin"/>
    <property type="match status" value="1"/>
</dbReference>
<sequence length="370" mass="41361">GVFHSNFAPKEFAYLNITRIGSQLVRKDIECGFACLEITSCLLLNLAAFPDANGKLSCELLPSDKYNNSDKFIYSPIFNHFSIPVGANSFVSVLATDKEKKMIVRGILIHFQQNPCSSDPCMNGSTCVAKYIDDDYQCACSPGFKGTQCQIKIVSCMLIFFLSQALGKDCKDIKMRGDSGGDGMYQLDPDGGSLSNAFWAYCDMTSYNGGWTMCYTTDEYVKPRTEVTYNASFPYGTADYRTNCNNISFTEIMFLDHQTLAKVYFKRRTNQSTTANLNYGINASTYGFWDGVGVSDAYDYQLLICDTSFYSGFFVSGYADDCYKRCDDWCGDFVSPYFRTASNDEHYSGVAFNINGARTLDKRLISVGLR</sequence>
<feature type="domain" description="Fibrinogen C-terminal" evidence="11">
    <location>
        <begin position="161"/>
        <end position="212"/>
    </location>
</feature>
<evidence type="ECO:0000256" key="3">
    <source>
        <dbReference type="ARBA" id="ARBA00022536"/>
    </source>
</evidence>
<dbReference type="AlphaFoldDB" id="A0AAU9W5Y3"/>
<comment type="caution">
    <text evidence="9">Lacks conserved residue(s) required for the propagation of feature annotation.</text>
</comment>
<evidence type="ECO:0000259" key="10">
    <source>
        <dbReference type="PROSITE" id="PS50026"/>
    </source>
</evidence>
<dbReference type="InterPro" id="IPR002181">
    <property type="entry name" value="Fibrinogen_a/b/g_C_dom"/>
</dbReference>
<feature type="domain" description="EGF-like" evidence="10">
    <location>
        <begin position="112"/>
        <end position="150"/>
    </location>
</feature>
<keyword evidence="6" id="KW-0176">Collagen</keyword>
<feature type="disulfide bond" evidence="9">
    <location>
        <begin position="121"/>
        <end position="138"/>
    </location>
</feature>
<dbReference type="Gene3D" id="2.60.120.1000">
    <property type="match status" value="1"/>
</dbReference>
<dbReference type="GO" id="GO:0005201">
    <property type="term" value="F:extracellular matrix structural constituent"/>
    <property type="evidence" value="ECO:0007669"/>
    <property type="project" value="InterPro"/>
</dbReference>
<proteinExistence type="predicted"/>
<dbReference type="PROSITE" id="PS50026">
    <property type="entry name" value="EGF_3"/>
    <property type="match status" value="1"/>
</dbReference>
<keyword evidence="4" id="KW-0732">Signal</keyword>
<evidence type="ECO:0000259" key="11">
    <source>
        <dbReference type="PROSITE" id="PS51406"/>
    </source>
</evidence>
<evidence type="ECO:0008006" key="14">
    <source>
        <dbReference type="Google" id="ProtNLM"/>
    </source>
</evidence>
<dbReference type="InterPro" id="IPR000742">
    <property type="entry name" value="EGF"/>
</dbReference>
<dbReference type="PROSITE" id="PS00022">
    <property type="entry name" value="EGF_1"/>
    <property type="match status" value="1"/>
</dbReference>
<dbReference type="InterPro" id="IPR000885">
    <property type="entry name" value="Fib_collagen_C"/>
</dbReference>
<protein>
    <recommendedName>
        <fullName evidence="14">Fibrinogen C-terminal domain-containing protein</fullName>
    </recommendedName>
</protein>
<dbReference type="SUPFAM" id="SSF56496">
    <property type="entry name" value="Fibrinogen C-terminal domain-like"/>
    <property type="match status" value="1"/>
</dbReference>
<evidence type="ECO:0000256" key="4">
    <source>
        <dbReference type="ARBA" id="ARBA00022729"/>
    </source>
</evidence>
<dbReference type="CDD" id="cd00054">
    <property type="entry name" value="EGF_CA"/>
    <property type="match status" value="1"/>
</dbReference>
<name>A0AAU9W5Y3_9CNID</name>
<dbReference type="EMBL" id="CALNXJ010000008">
    <property type="protein sequence ID" value="CAH3045912.1"/>
    <property type="molecule type" value="Genomic_DNA"/>
</dbReference>
<accession>A0AAU9W5Y3</accession>
<keyword evidence="3 9" id="KW-0245">EGF-like domain</keyword>
<evidence type="ECO:0000256" key="7">
    <source>
        <dbReference type="ARBA" id="ARBA00023157"/>
    </source>
</evidence>
<dbReference type="GO" id="GO:0005576">
    <property type="term" value="C:extracellular region"/>
    <property type="evidence" value="ECO:0007669"/>
    <property type="project" value="UniProtKB-SubCell"/>
</dbReference>